<dbReference type="SUPFAM" id="SSF50978">
    <property type="entry name" value="WD40 repeat-like"/>
    <property type="match status" value="1"/>
</dbReference>
<evidence type="ECO:0000256" key="2">
    <source>
        <dbReference type="ARBA" id="ARBA00022737"/>
    </source>
</evidence>
<dbReference type="InterPro" id="IPR019775">
    <property type="entry name" value="WD40_repeat_CS"/>
</dbReference>
<keyword evidence="7" id="KW-1185">Reference proteome</keyword>
<dbReference type="PROSITE" id="PS00678">
    <property type="entry name" value="WD_REPEATS_1"/>
    <property type="match status" value="1"/>
</dbReference>
<evidence type="ECO:0000256" key="1">
    <source>
        <dbReference type="ARBA" id="ARBA00022574"/>
    </source>
</evidence>
<gene>
    <name evidence="6" type="ORF">HannXRQ_Chr10g0317591</name>
    <name evidence="5" type="ORF">HanXRQr2_Chr10g0463971</name>
</gene>
<name>A0A251TRH7_HELAN</name>
<evidence type="ECO:0000313" key="5">
    <source>
        <dbReference type="EMBL" id="KAF5788437.1"/>
    </source>
</evidence>
<keyword evidence="2" id="KW-0677">Repeat</keyword>
<evidence type="ECO:0000313" key="7">
    <source>
        <dbReference type="Proteomes" id="UP000215914"/>
    </source>
</evidence>
<dbReference type="InterPro" id="IPR015943">
    <property type="entry name" value="WD40/YVTN_repeat-like_dom_sf"/>
</dbReference>
<dbReference type="STRING" id="4232.A0A251TRH7"/>
<feature type="compositionally biased region" description="Basic and acidic residues" evidence="4">
    <location>
        <begin position="243"/>
        <end position="262"/>
    </location>
</feature>
<dbReference type="PROSITE" id="PS50082">
    <property type="entry name" value="WD_REPEATS_2"/>
    <property type="match status" value="3"/>
</dbReference>
<dbReference type="EMBL" id="CM007899">
    <property type="protein sequence ID" value="OTG13166.1"/>
    <property type="molecule type" value="Genomic_DNA"/>
</dbReference>
<dbReference type="Pfam" id="PF08513">
    <property type="entry name" value="LisH"/>
    <property type="match status" value="1"/>
</dbReference>
<evidence type="ECO:0000256" key="4">
    <source>
        <dbReference type="SAM" id="MobiDB-lite"/>
    </source>
</evidence>
<reference evidence="5" key="3">
    <citation type="submission" date="2020-06" db="EMBL/GenBank/DDBJ databases">
        <title>Helianthus annuus Genome sequencing and assembly Release 2.</title>
        <authorList>
            <person name="Gouzy J."/>
            <person name="Langlade N."/>
            <person name="Munos S."/>
        </authorList>
    </citation>
    <scope>NUCLEOTIDE SEQUENCE</scope>
    <source>
        <tissue evidence="5">Leaves</tissue>
    </source>
</reference>
<feature type="repeat" description="WD" evidence="3">
    <location>
        <begin position="419"/>
        <end position="460"/>
    </location>
</feature>
<dbReference type="PROSITE" id="PS50896">
    <property type="entry name" value="LISH"/>
    <property type="match status" value="1"/>
</dbReference>
<sequence length="616" mass="68026">MSQSPHQQSSIMDSDTMLDVYILDYLTKRKLNASKKAFGEEAKVSVNHRVAIDAPRGFLLEWWTVFWDIFISRYKHHQGIMEPINEDFRVPQQHQQHQQHQQGSQHQSRMVNANNVGTGKNTWVAEASTQMRQAVPKQCYGDNAGLIMNHINSMSDQPIPYQKQSLDISNMISSLINQSAQGSEGLPREAHAAAGTLNNMPLKGWPLTGLDQIRGRVYQQQGALHPPPLSYEGQMQGQSQLSNEREISQTEDQLHHSMENKRKQPLMSSSDANTSATANVIAASLPRSPQNDKINIDDFLNYGALDGNDNLQLSRADKEADVDPSNGFSFSEIGSVHATSVNCCDISCDGKLVAVGGHDKKARLWCTSSLETKATLDGHSQAITDIRFSPSMLRLATSSHDKTVKIWDLENPGSLIKTITGHTASVTSVDFHPKKEDLICSCDETEIRYWSVKKTGCIKMCKRGASLVRFQSGVGKYLASVVGKSVSLSDLENNLTPGHVLKGHGLNIQSLCWDSLGEHLISVSEDSIKVWRMDVGGKANCIHTLSVPGKSFRCGIFHPSYPSLLVIGCYQSMELWNMTENKMMMPVEEPVFALVVSSSGLVASAGHNGNVLKLWK</sequence>
<dbReference type="Pfam" id="PF00400">
    <property type="entry name" value="WD40"/>
    <property type="match status" value="4"/>
</dbReference>
<evidence type="ECO:0000256" key="3">
    <source>
        <dbReference type="PROSITE-ProRule" id="PRU00221"/>
    </source>
</evidence>
<evidence type="ECO:0000313" key="6">
    <source>
        <dbReference type="EMBL" id="OTG13166.1"/>
    </source>
</evidence>
<dbReference type="InterPro" id="IPR036322">
    <property type="entry name" value="WD40_repeat_dom_sf"/>
</dbReference>
<protein>
    <submittedName>
        <fullName evidence="6">Putative LIS1 homology motif, WD40/YVTN repeat-like-containing domain protein</fullName>
    </submittedName>
    <submittedName>
        <fullName evidence="5">Transcription factor WD40-like family</fullName>
    </submittedName>
</protein>
<dbReference type="GO" id="GO:0003714">
    <property type="term" value="F:transcription corepressor activity"/>
    <property type="evidence" value="ECO:0007669"/>
    <property type="project" value="InterPro"/>
</dbReference>
<dbReference type="OMA" id="GIMEPIN"/>
<dbReference type="AlphaFoldDB" id="A0A251TRH7"/>
<dbReference type="PANTHER" id="PTHR44376:SF21">
    <property type="entry name" value="LIS1 HOMOLOGY MOTIF, WD40_YVTN REPEAT-LIKE-CONTAINING DOMAIN PROTEIN-RELATED"/>
    <property type="match status" value="1"/>
</dbReference>
<feature type="compositionally biased region" description="Low complexity" evidence="4">
    <location>
        <begin position="92"/>
        <end position="108"/>
    </location>
</feature>
<feature type="region of interest" description="Disordered" evidence="4">
    <location>
        <begin position="223"/>
        <end position="274"/>
    </location>
</feature>
<feature type="repeat" description="WD" evidence="3">
    <location>
        <begin position="334"/>
        <end position="375"/>
    </location>
</feature>
<feature type="compositionally biased region" description="Polar residues" evidence="4">
    <location>
        <begin position="233"/>
        <end position="242"/>
    </location>
</feature>
<dbReference type="CDD" id="cd00200">
    <property type="entry name" value="WD40"/>
    <property type="match status" value="1"/>
</dbReference>
<dbReference type="PANTHER" id="PTHR44376">
    <property type="entry name" value="TRANSCRIPTIONAL REGULATOR OF FILAMENTOUS GROWTH FLO8"/>
    <property type="match status" value="1"/>
</dbReference>
<dbReference type="InterPro" id="IPR001680">
    <property type="entry name" value="WD40_rpt"/>
</dbReference>
<feature type="region of interest" description="Disordered" evidence="4">
    <location>
        <begin position="90"/>
        <end position="109"/>
    </location>
</feature>
<dbReference type="InterPro" id="IPR044716">
    <property type="entry name" value="LEUNIG-like"/>
</dbReference>
<keyword evidence="1 3" id="KW-0853">WD repeat</keyword>
<feature type="repeat" description="WD" evidence="3">
    <location>
        <begin position="376"/>
        <end position="417"/>
    </location>
</feature>
<reference evidence="5 7" key="1">
    <citation type="journal article" date="2017" name="Nature">
        <title>The sunflower genome provides insights into oil metabolism, flowering and Asterid evolution.</title>
        <authorList>
            <person name="Badouin H."/>
            <person name="Gouzy J."/>
            <person name="Grassa C.J."/>
            <person name="Murat F."/>
            <person name="Staton S.E."/>
            <person name="Cottret L."/>
            <person name="Lelandais-Briere C."/>
            <person name="Owens G.L."/>
            <person name="Carrere S."/>
            <person name="Mayjonade B."/>
            <person name="Legrand L."/>
            <person name="Gill N."/>
            <person name="Kane N.C."/>
            <person name="Bowers J.E."/>
            <person name="Hubner S."/>
            <person name="Bellec A."/>
            <person name="Berard A."/>
            <person name="Berges H."/>
            <person name="Blanchet N."/>
            <person name="Boniface M.C."/>
            <person name="Brunel D."/>
            <person name="Catrice O."/>
            <person name="Chaidir N."/>
            <person name="Claudel C."/>
            <person name="Donnadieu C."/>
            <person name="Faraut T."/>
            <person name="Fievet G."/>
            <person name="Helmstetter N."/>
            <person name="King M."/>
            <person name="Knapp S.J."/>
            <person name="Lai Z."/>
            <person name="Le Paslier M.C."/>
            <person name="Lippi Y."/>
            <person name="Lorenzon L."/>
            <person name="Mandel J.R."/>
            <person name="Marage G."/>
            <person name="Marchand G."/>
            <person name="Marquand E."/>
            <person name="Bret-Mestries E."/>
            <person name="Morien E."/>
            <person name="Nambeesan S."/>
            <person name="Nguyen T."/>
            <person name="Pegot-Espagnet P."/>
            <person name="Pouilly N."/>
            <person name="Raftis F."/>
            <person name="Sallet E."/>
            <person name="Schiex T."/>
            <person name="Thomas J."/>
            <person name="Vandecasteele C."/>
            <person name="Vares D."/>
            <person name="Vear F."/>
            <person name="Vautrin S."/>
            <person name="Crespi M."/>
            <person name="Mangin B."/>
            <person name="Burke J.M."/>
            <person name="Salse J."/>
            <person name="Munos S."/>
            <person name="Vincourt P."/>
            <person name="Rieseberg L.H."/>
            <person name="Langlade N.B."/>
        </authorList>
    </citation>
    <scope>NUCLEOTIDE SEQUENCE [LARGE SCALE GENOMIC DNA]</scope>
    <source>
        <strain evidence="7">cv. SF193</strain>
        <tissue evidence="5">Leaves</tissue>
    </source>
</reference>
<proteinExistence type="predicted"/>
<dbReference type="SMART" id="SM00320">
    <property type="entry name" value="WD40"/>
    <property type="match status" value="6"/>
</dbReference>
<dbReference type="EMBL" id="MNCJ02000325">
    <property type="protein sequence ID" value="KAF5788437.1"/>
    <property type="molecule type" value="Genomic_DNA"/>
</dbReference>
<dbReference type="InParanoid" id="A0A251TRH7"/>
<accession>A0A251TRH7</accession>
<dbReference type="PROSITE" id="PS50294">
    <property type="entry name" value="WD_REPEATS_REGION"/>
    <property type="match status" value="2"/>
</dbReference>
<dbReference type="Proteomes" id="UP000215914">
    <property type="component" value="Chromosome 10"/>
</dbReference>
<dbReference type="Gramene" id="mRNA:HanXRQr2_Chr10g0463971">
    <property type="protein sequence ID" value="mRNA:HanXRQr2_Chr10g0463971"/>
    <property type="gene ID" value="HanXRQr2_Chr10g0463971"/>
</dbReference>
<organism evidence="6 7">
    <name type="scientific">Helianthus annuus</name>
    <name type="common">Common sunflower</name>
    <dbReference type="NCBI Taxonomy" id="4232"/>
    <lineage>
        <taxon>Eukaryota</taxon>
        <taxon>Viridiplantae</taxon>
        <taxon>Streptophyta</taxon>
        <taxon>Embryophyta</taxon>
        <taxon>Tracheophyta</taxon>
        <taxon>Spermatophyta</taxon>
        <taxon>Magnoliopsida</taxon>
        <taxon>eudicotyledons</taxon>
        <taxon>Gunneridae</taxon>
        <taxon>Pentapetalae</taxon>
        <taxon>asterids</taxon>
        <taxon>campanulids</taxon>
        <taxon>Asterales</taxon>
        <taxon>Asteraceae</taxon>
        <taxon>Asteroideae</taxon>
        <taxon>Heliantheae alliance</taxon>
        <taxon>Heliantheae</taxon>
        <taxon>Helianthus</taxon>
    </lineage>
</organism>
<dbReference type="Gene3D" id="2.130.10.10">
    <property type="entry name" value="YVTN repeat-like/Quinoprotein amine dehydrogenase"/>
    <property type="match status" value="2"/>
</dbReference>
<reference evidence="6" key="2">
    <citation type="submission" date="2017-02" db="EMBL/GenBank/DDBJ databases">
        <title>Sunflower complete genome.</title>
        <authorList>
            <person name="Langlade N."/>
            <person name="Munos S."/>
        </authorList>
    </citation>
    <scope>NUCLEOTIDE SEQUENCE [LARGE SCALE GENOMIC DNA]</scope>
    <source>
        <tissue evidence="6">Leaves</tissue>
    </source>
</reference>
<dbReference type="InterPro" id="IPR006594">
    <property type="entry name" value="LisH"/>
</dbReference>